<dbReference type="InterPro" id="IPR029058">
    <property type="entry name" value="AB_hydrolase_fold"/>
</dbReference>
<reference evidence="3" key="2">
    <citation type="submission" date="2025-09" db="UniProtKB">
        <authorList>
            <consortium name="Ensembl"/>
        </authorList>
    </citation>
    <scope>IDENTIFICATION</scope>
</reference>
<evidence type="ECO:0000259" key="2">
    <source>
        <dbReference type="Pfam" id="PF00561"/>
    </source>
</evidence>
<proteinExistence type="predicted"/>
<sequence>MSNSLMHLLLLPTRLSLRILSLVYYILVYGTAGITACLVLIRIAWTGFRDPYGTFQWTARKRPPDCLKDPALGDHAYLKGRVRGFIMKNMINYLSDSINHWNVMCLITGHTSCILVGHDWGGMLAWHFALERPDMVQRLIVMNAPHPASWLGKCTLTISRQGIISFLFSTQL</sequence>
<keyword evidence="1" id="KW-1133">Transmembrane helix</keyword>
<dbReference type="Ensembl" id="ENSSGRT00000011072.1">
    <property type="protein sequence ID" value="ENSSGRP00000010195.1"/>
    <property type="gene ID" value="ENSSGRG00000006769.1"/>
</dbReference>
<evidence type="ECO:0000256" key="1">
    <source>
        <dbReference type="SAM" id="Phobius"/>
    </source>
</evidence>
<organism evidence="3 4">
    <name type="scientific">Sinocyclocheilus grahami</name>
    <name type="common">Dianchi golden-line fish</name>
    <name type="synonym">Barbus grahami</name>
    <dbReference type="NCBI Taxonomy" id="75366"/>
    <lineage>
        <taxon>Eukaryota</taxon>
        <taxon>Metazoa</taxon>
        <taxon>Chordata</taxon>
        <taxon>Craniata</taxon>
        <taxon>Vertebrata</taxon>
        <taxon>Euteleostomi</taxon>
        <taxon>Actinopterygii</taxon>
        <taxon>Neopterygii</taxon>
        <taxon>Teleostei</taxon>
        <taxon>Ostariophysi</taxon>
        <taxon>Cypriniformes</taxon>
        <taxon>Cyprinidae</taxon>
        <taxon>Cyprininae</taxon>
        <taxon>Sinocyclocheilus</taxon>
    </lineage>
</organism>
<keyword evidence="4" id="KW-1185">Reference proteome</keyword>
<feature type="transmembrane region" description="Helical" evidence="1">
    <location>
        <begin position="20"/>
        <end position="41"/>
    </location>
</feature>
<evidence type="ECO:0000313" key="4">
    <source>
        <dbReference type="Proteomes" id="UP000472262"/>
    </source>
</evidence>
<dbReference type="AlphaFoldDB" id="A0A672KEA4"/>
<accession>A0A672KEA4</accession>
<keyword evidence="1" id="KW-0812">Transmembrane</keyword>
<reference evidence="3" key="1">
    <citation type="submission" date="2025-08" db="UniProtKB">
        <authorList>
            <consortium name="Ensembl"/>
        </authorList>
    </citation>
    <scope>IDENTIFICATION</scope>
</reference>
<name>A0A672KEA4_SINGR</name>
<dbReference type="Gene3D" id="3.40.50.1820">
    <property type="entry name" value="alpha/beta hydrolase"/>
    <property type="match status" value="1"/>
</dbReference>
<dbReference type="InterPro" id="IPR000073">
    <property type="entry name" value="AB_hydrolase_1"/>
</dbReference>
<dbReference type="Proteomes" id="UP000472262">
    <property type="component" value="Unassembled WGS sequence"/>
</dbReference>
<dbReference type="SUPFAM" id="SSF53474">
    <property type="entry name" value="alpha/beta-Hydrolases"/>
    <property type="match status" value="1"/>
</dbReference>
<dbReference type="Pfam" id="PF00561">
    <property type="entry name" value="Abhydrolase_1"/>
    <property type="match status" value="1"/>
</dbReference>
<protein>
    <recommendedName>
        <fullName evidence="2">AB hydrolase-1 domain-containing protein</fullName>
    </recommendedName>
</protein>
<dbReference type="InParanoid" id="A0A672KEA4"/>
<evidence type="ECO:0000313" key="3">
    <source>
        <dbReference type="Ensembl" id="ENSSGRP00000010195.1"/>
    </source>
</evidence>
<keyword evidence="1" id="KW-0472">Membrane</keyword>
<feature type="domain" description="AB hydrolase-1" evidence="2">
    <location>
        <begin position="94"/>
        <end position="153"/>
    </location>
</feature>